<dbReference type="RefSeq" id="WP_191142054.1">
    <property type="nucleotide sequence ID" value="NZ_JACXAH010000012.1"/>
</dbReference>
<proteinExistence type="predicted"/>
<evidence type="ECO:0000313" key="2">
    <source>
        <dbReference type="Proteomes" id="UP000661691"/>
    </source>
</evidence>
<evidence type="ECO:0000313" key="1">
    <source>
        <dbReference type="EMBL" id="MBD1372618.1"/>
    </source>
</evidence>
<dbReference type="Proteomes" id="UP000661691">
    <property type="component" value="Unassembled WGS sequence"/>
</dbReference>
<name>A0A926NFZ2_9BACL</name>
<gene>
    <name evidence="1" type="ORF">IC620_09650</name>
</gene>
<evidence type="ECO:0008006" key="3">
    <source>
        <dbReference type="Google" id="ProtNLM"/>
    </source>
</evidence>
<sequence>MFECINQKCQSTIHHLNKSKNIPVILIIFNNLTYLKNMLGQLRDLKVKSEDIWIWDNHSTYPPLLKFYKEISTEYNLVKNNKNYGPRFFVNPHVFNFLPNFFAVSDPDLSFNKKMPRNFLQYLKKITNELSLFKAGLALDISPNPHFNKNLRIKSGSMTIRQRQKPYWSKPLAKYNNPKIYNAPIDTTFAVYNKKHFKKGFFNAVRVADHFTCKHLPWYKNTHIPKEEKELFNTSWSHWTN</sequence>
<protein>
    <recommendedName>
        <fullName evidence="3">Glycosyltransferase 2-like domain-containing protein</fullName>
    </recommendedName>
</protein>
<organism evidence="1 2">
    <name type="scientific">Polycladospora coralii</name>
    <dbReference type="NCBI Taxonomy" id="2771432"/>
    <lineage>
        <taxon>Bacteria</taxon>
        <taxon>Bacillati</taxon>
        <taxon>Bacillota</taxon>
        <taxon>Bacilli</taxon>
        <taxon>Bacillales</taxon>
        <taxon>Thermoactinomycetaceae</taxon>
        <taxon>Polycladospora</taxon>
    </lineage>
</organism>
<comment type="caution">
    <text evidence="1">The sequence shown here is derived from an EMBL/GenBank/DDBJ whole genome shotgun (WGS) entry which is preliminary data.</text>
</comment>
<accession>A0A926NFZ2</accession>
<keyword evidence="2" id="KW-1185">Reference proteome</keyword>
<dbReference type="AlphaFoldDB" id="A0A926NFZ2"/>
<reference evidence="2" key="1">
    <citation type="submission" date="2022-10" db="EMBL/GenBank/DDBJ databases">
        <title>A novel bacterium of genus Hazenella, isolated from South China Sea.</title>
        <authorList>
            <person name="Huang H."/>
            <person name="Mo K."/>
            <person name="Hu Y."/>
        </authorList>
    </citation>
    <scope>NUCLEOTIDE SEQUENCE [LARGE SCALE GENOMIC DNA]</scope>
    <source>
        <strain evidence="2">IB182357</strain>
    </source>
</reference>
<dbReference type="EMBL" id="JACXAH010000012">
    <property type="protein sequence ID" value="MBD1372618.1"/>
    <property type="molecule type" value="Genomic_DNA"/>
</dbReference>